<protein>
    <submittedName>
        <fullName evidence="3">DUF2938 domain-containing protein</fullName>
    </submittedName>
</protein>
<name>A0A0L8TF16_VIBPH</name>
<organism evidence="2 4">
    <name type="scientific">Vibrio parahaemolyticus</name>
    <dbReference type="NCBI Taxonomy" id="670"/>
    <lineage>
        <taxon>Bacteria</taxon>
        <taxon>Pseudomonadati</taxon>
        <taxon>Pseudomonadota</taxon>
        <taxon>Gammaproteobacteria</taxon>
        <taxon>Vibrionales</taxon>
        <taxon>Vibrionaceae</taxon>
        <taxon>Vibrio</taxon>
    </lineage>
</organism>
<proteinExistence type="predicted"/>
<dbReference type="Proteomes" id="UP000214596">
    <property type="component" value="Unassembled WGS sequence"/>
</dbReference>
<evidence type="ECO:0000313" key="3">
    <source>
        <dbReference type="EMBL" id="TXN17992.1"/>
    </source>
</evidence>
<keyword evidence="1" id="KW-0812">Transmembrane</keyword>
<comment type="caution">
    <text evidence="2">The sequence shown here is derived from an EMBL/GenBank/DDBJ whole genome shotgun (WGS) entry which is preliminary data.</text>
</comment>
<dbReference type="OMA" id="VGRWIGH"/>
<evidence type="ECO:0000256" key="1">
    <source>
        <dbReference type="SAM" id="Phobius"/>
    </source>
</evidence>
<dbReference type="EMBL" id="NIXT01000700">
    <property type="protein sequence ID" value="OXE32370.1"/>
    <property type="molecule type" value="Genomic_DNA"/>
</dbReference>
<reference evidence="3 5" key="2">
    <citation type="submission" date="2019-08" db="EMBL/GenBank/DDBJ databases">
        <title>Emerging of two pre-pandemic pathogenic O4:KUT lineages of Vibrio parahaemolyticus in coastal eastern China.</title>
        <authorList>
            <person name="Yu H."/>
        </authorList>
    </citation>
    <scope>NUCLEOTIDE SEQUENCE [LARGE SCALE GENOMIC DNA]</scope>
    <source>
        <strain evidence="3 5">HZ17-383</strain>
    </source>
</reference>
<accession>A0A0L8TF16</accession>
<keyword evidence="1" id="KW-0472">Membrane</keyword>
<dbReference type="Pfam" id="PF11158">
    <property type="entry name" value="DUF2938"/>
    <property type="match status" value="1"/>
</dbReference>
<dbReference type="RefSeq" id="WP_005478430.1">
    <property type="nucleotide sequence ID" value="NZ_CABMHD010000003.1"/>
</dbReference>
<evidence type="ECO:0000313" key="5">
    <source>
        <dbReference type="Proteomes" id="UP000321504"/>
    </source>
</evidence>
<dbReference type="AlphaFoldDB" id="A0A0L8TF16"/>
<dbReference type="GeneID" id="1191475"/>
<evidence type="ECO:0000313" key="4">
    <source>
        <dbReference type="Proteomes" id="UP000214596"/>
    </source>
</evidence>
<dbReference type="STRING" id="670.ACZ92_07095"/>
<evidence type="ECO:0000313" key="2">
    <source>
        <dbReference type="EMBL" id="OXE32370.1"/>
    </source>
</evidence>
<feature type="transmembrane region" description="Helical" evidence="1">
    <location>
        <begin position="139"/>
        <end position="159"/>
    </location>
</feature>
<sequence length="167" mass="18238">MLFLIGLQAALIGIGATLIMDLWAWLQRRVFGIPSLNYALVARWVLCMPKGKLVHAPIMSTDPMPGEKALGWFLHYAIGVVFALAHIAVFGHHWLVEPSLTPGLITGAVTLVFPFLVIQPCLGFGFAASKTPTPWKARFLSTLAHLAYGLGLFITAFAIKGVSQYFM</sequence>
<reference evidence="2 4" key="1">
    <citation type="journal article" date="2017" name="Appl. Environ. Microbiol.">
        <title>Parallel evolution of two clades of a major Atlantic endemic Vibrio parahaemolyticus pathogen lineage by independent acquisition of related pathogenicity islands.</title>
        <authorList>
            <person name="Xu F."/>
            <person name="Gonzalez-Escalona N."/>
            <person name="Drees K.P."/>
            <person name="Sebra R.P."/>
            <person name="Cooper V.S."/>
            <person name="Jones S.H."/>
            <person name="Whistler C.A."/>
        </authorList>
    </citation>
    <scope>NUCLEOTIDE SEQUENCE [LARGE SCALE GENOMIC DNA]</scope>
    <source>
        <strain evidence="2 4">MAVP-3</strain>
    </source>
</reference>
<feature type="transmembrane region" description="Helical" evidence="1">
    <location>
        <begin position="6"/>
        <end position="26"/>
    </location>
</feature>
<feature type="transmembrane region" description="Helical" evidence="1">
    <location>
        <begin position="69"/>
        <end position="91"/>
    </location>
</feature>
<dbReference type="Proteomes" id="UP000321504">
    <property type="component" value="Unassembled WGS sequence"/>
</dbReference>
<dbReference type="InterPro" id="IPR021329">
    <property type="entry name" value="DUF2938"/>
</dbReference>
<gene>
    <name evidence="2" type="ORF">CA163_13050</name>
    <name evidence="3" type="ORF">FVP01_03110</name>
</gene>
<keyword evidence="1" id="KW-1133">Transmembrane helix</keyword>
<dbReference type="EMBL" id="VRMQ01000001">
    <property type="protein sequence ID" value="TXN17992.1"/>
    <property type="molecule type" value="Genomic_DNA"/>
</dbReference>
<dbReference type="OrthoDB" id="9812539at2"/>
<feature type="transmembrane region" description="Helical" evidence="1">
    <location>
        <begin position="103"/>
        <end position="127"/>
    </location>
</feature>